<reference evidence="1 2" key="1">
    <citation type="submission" date="2016-12" db="EMBL/GenBank/DDBJ databases">
        <title>Draft Genome Sequence of Mercury Resistant Pseudomonas DRA525.</title>
        <authorList>
            <person name="Drace K.M."/>
        </authorList>
    </citation>
    <scope>NUCLEOTIDE SEQUENCE [LARGE SCALE GENOMIC DNA]</scope>
    <source>
        <strain evidence="1 2">DRA525</strain>
    </source>
</reference>
<protein>
    <submittedName>
        <fullName evidence="1">Uncharacterized protein</fullName>
    </submittedName>
</protein>
<accession>A0A1L5PND5</accession>
<evidence type="ECO:0000313" key="2">
    <source>
        <dbReference type="Proteomes" id="UP000185146"/>
    </source>
</evidence>
<gene>
    <name evidence="1" type="ORF">BL240_09325</name>
</gene>
<dbReference type="AlphaFoldDB" id="A0A1L5PND5"/>
<dbReference type="EMBL" id="CP018743">
    <property type="protein sequence ID" value="APO81635.1"/>
    <property type="molecule type" value="Genomic_DNA"/>
</dbReference>
<dbReference type="Proteomes" id="UP000185146">
    <property type="component" value="Chromosome"/>
</dbReference>
<name>A0A1L5PND5_PSEPU</name>
<dbReference type="RefSeq" id="WP_075044583.1">
    <property type="nucleotide sequence ID" value="NZ_CP018743.1"/>
</dbReference>
<proteinExistence type="predicted"/>
<evidence type="ECO:0000313" key="1">
    <source>
        <dbReference type="EMBL" id="APO81635.1"/>
    </source>
</evidence>
<sequence length="67" mass="7636">MRDLLIRMQVNNALAVLGGWYLTWEFYSSSAYPALRAHALYSKARGLVEHDRALTKSMDRLEGRAHG</sequence>
<organism evidence="1 2">
    <name type="scientific">Pseudomonas putida</name>
    <name type="common">Arthrobacter siderocapsulatus</name>
    <dbReference type="NCBI Taxonomy" id="303"/>
    <lineage>
        <taxon>Bacteria</taxon>
        <taxon>Pseudomonadati</taxon>
        <taxon>Pseudomonadota</taxon>
        <taxon>Gammaproteobacteria</taxon>
        <taxon>Pseudomonadales</taxon>
        <taxon>Pseudomonadaceae</taxon>
        <taxon>Pseudomonas</taxon>
    </lineage>
</organism>